<dbReference type="RefSeq" id="WP_227231372.1">
    <property type="nucleotide sequence ID" value="NZ_JAJCVJ010000003.1"/>
</dbReference>
<feature type="compositionally biased region" description="Low complexity" evidence="1">
    <location>
        <begin position="182"/>
        <end position="204"/>
    </location>
</feature>
<dbReference type="Proteomes" id="UP001596201">
    <property type="component" value="Unassembled WGS sequence"/>
</dbReference>
<evidence type="ECO:0008006" key="5">
    <source>
        <dbReference type="Google" id="ProtNLM"/>
    </source>
</evidence>
<evidence type="ECO:0000256" key="1">
    <source>
        <dbReference type="SAM" id="MobiDB-lite"/>
    </source>
</evidence>
<comment type="caution">
    <text evidence="3">The sequence shown here is derived from an EMBL/GenBank/DDBJ whole genome shotgun (WGS) entry which is preliminary data.</text>
</comment>
<sequence length="249" mass="24317">MTDSPGARALLTAALVVCLALAGSVGAVTASAPPAFDTNPPLTNATATQPDAPTPTTSQSDAPTLTTTTASVDPGETTTVTVLLTSAPEGLAGYELVVSLSDDAATITDATYPEGFGLTTDPQIVGDVSSVTLEAADTASTVEPGATNATLATLTIRGESVGTVAVELDARQLDADGGGEFTPATVPGTVTVGDPTTATPTAGDDATDRHPGSADTGEETSVTTALPLAGVGVSLLAVVLVAGLLGRRG</sequence>
<dbReference type="AlphaFoldDB" id="A0ABD5RFN0"/>
<keyword evidence="2" id="KW-0472">Membrane</keyword>
<feature type="compositionally biased region" description="Low complexity" evidence="1">
    <location>
        <begin position="45"/>
        <end position="61"/>
    </location>
</feature>
<accession>A0ABD5RFN0</accession>
<dbReference type="Gene3D" id="2.60.40.680">
    <property type="match status" value="1"/>
</dbReference>
<evidence type="ECO:0000313" key="4">
    <source>
        <dbReference type="Proteomes" id="UP001596201"/>
    </source>
</evidence>
<protein>
    <recommendedName>
        <fullName evidence="5">Cohesin domain-containing protein</fullName>
    </recommendedName>
</protein>
<evidence type="ECO:0000313" key="3">
    <source>
        <dbReference type="EMBL" id="MFC5368803.1"/>
    </source>
</evidence>
<feature type="region of interest" description="Disordered" evidence="1">
    <location>
        <begin position="175"/>
        <end position="220"/>
    </location>
</feature>
<dbReference type="InterPro" id="IPR008965">
    <property type="entry name" value="CBM2/CBM3_carb-bd_dom_sf"/>
</dbReference>
<name>A0ABD5RFN0_9EURY</name>
<proteinExistence type="predicted"/>
<feature type="transmembrane region" description="Helical" evidence="2">
    <location>
        <begin position="225"/>
        <end position="245"/>
    </location>
</feature>
<keyword evidence="2" id="KW-0812">Transmembrane</keyword>
<organism evidence="3 4">
    <name type="scientific">Salinirubrum litoreum</name>
    <dbReference type="NCBI Taxonomy" id="1126234"/>
    <lineage>
        <taxon>Archaea</taxon>
        <taxon>Methanobacteriati</taxon>
        <taxon>Methanobacteriota</taxon>
        <taxon>Stenosarchaea group</taxon>
        <taxon>Halobacteria</taxon>
        <taxon>Halobacteriales</taxon>
        <taxon>Haloferacaceae</taxon>
        <taxon>Salinirubrum</taxon>
    </lineage>
</organism>
<dbReference type="SUPFAM" id="SSF49384">
    <property type="entry name" value="Carbohydrate-binding domain"/>
    <property type="match status" value="1"/>
</dbReference>
<dbReference type="EMBL" id="JBHSKX010000004">
    <property type="protein sequence ID" value="MFC5368803.1"/>
    <property type="molecule type" value="Genomic_DNA"/>
</dbReference>
<gene>
    <name evidence="3" type="ORF">ACFPJ5_17910</name>
</gene>
<keyword evidence="4" id="KW-1185">Reference proteome</keyword>
<feature type="compositionally biased region" description="Polar residues" evidence="1">
    <location>
        <begin position="62"/>
        <end position="73"/>
    </location>
</feature>
<keyword evidence="2" id="KW-1133">Transmembrane helix</keyword>
<feature type="region of interest" description="Disordered" evidence="1">
    <location>
        <begin position="38"/>
        <end position="73"/>
    </location>
</feature>
<reference evidence="3 4" key="1">
    <citation type="journal article" date="2019" name="Int. J. Syst. Evol. Microbiol.">
        <title>The Global Catalogue of Microorganisms (GCM) 10K type strain sequencing project: providing services to taxonomists for standard genome sequencing and annotation.</title>
        <authorList>
            <consortium name="The Broad Institute Genomics Platform"/>
            <consortium name="The Broad Institute Genome Sequencing Center for Infectious Disease"/>
            <person name="Wu L."/>
            <person name="Ma J."/>
        </authorList>
    </citation>
    <scope>NUCLEOTIDE SEQUENCE [LARGE SCALE GENOMIC DNA]</scope>
    <source>
        <strain evidence="3 4">CGMCC 1.12237</strain>
    </source>
</reference>
<evidence type="ECO:0000256" key="2">
    <source>
        <dbReference type="SAM" id="Phobius"/>
    </source>
</evidence>